<proteinExistence type="predicted"/>
<keyword evidence="1" id="KW-0812">Transmembrane</keyword>
<name>A0A7Z6QQZ3_PSEFL</name>
<protein>
    <submittedName>
        <fullName evidence="2">Uncharacterized protein</fullName>
    </submittedName>
</protein>
<dbReference type="Proteomes" id="UP000255541">
    <property type="component" value="Unassembled WGS sequence"/>
</dbReference>
<evidence type="ECO:0000256" key="1">
    <source>
        <dbReference type="SAM" id="Phobius"/>
    </source>
</evidence>
<dbReference type="AlphaFoldDB" id="A0A7Z6QQZ3"/>
<gene>
    <name evidence="2" type="ORF">DL347_19505</name>
</gene>
<sequence length="184" mass="21318">MLYASIAAGLTFFIWQSITNIINTKNSKFDREGFHLSYLVVFLIFAMTFLTLITTQIRFELLKTQDFNVILEDATLEKYGAYSASRAPYYEYKNAQFSFIKEQGASLLKTQNISALYATSMLIKPIEPPYYDLHNLSRVELEAGLWPLFFFYYLVAFQFFLAAFLNLCVYLTSKTLPTTNQQET</sequence>
<keyword evidence="1" id="KW-1133">Transmembrane helix</keyword>
<evidence type="ECO:0000313" key="3">
    <source>
        <dbReference type="Proteomes" id="UP000255541"/>
    </source>
</evidence>
<feature type="transmembrane region" description="Helical" evidence="1">
    <location>
        <begin position="6"/>
        <end position="24"/>
    </location>
</feature>
<feature type="transmembrane region" description="Helical" evidence="1">
    <location>
        <begin position="36"/>
        <end position="57"/>
    </location>
</feature>
<keyword evidence="1" id="KW-0472">Membrane</keyword>
<dbReference type="EMBL" id="QRBA01000011">
    <property type="protein sequence ID" value="RDS89237.1"/>
    <property type="molecule type" value="Genomic_DNA"/>
</dbReference>
<feature type="transmembrane region" description="Helical" evidence="1">
    <location>
        <begin position="150"/>
        <end position="172"/>
    </location>
</feature>
<comment type="caution">
    <text evidence="2">The sequence shown here is derived from an EMBL/GenBank/DDBJ whole genome shotgun (WGS) entry which is preliminary data.</text>
</comment>
<reference evidence="2 3" key="1">
    <citation type="submission" date="2018-07" db="EMBL/GenBank/DDBJ databases">
        <title>Draft Genome Sequence of Pseudomonas fluorescens AHK-1 associated with canker disease of kiwifruit.</title>
        <authorList>
            <person name="Wu Z."/>
        </authorList>
    </citation>
    <scope>NUCLEOTIDE SEQUENCE [LARGE SCALE GENOMIC DNA]</scope>
    <source>
        <strain evidence="2 3">AHK-1</strain>
    </source>
</reference>
<accession>A0A7Z6QQZ3</accession>
<evidence type="ECO:0000313" key="2">
    <source>
        <dbReference type="EMBL" id="RDS89237.1"/>
    </source>
</evidence>
<organism evidence="2 3">
    <name type="scientific">Pseudomonas fluorescens</name>
    <dbReference type="NCBI Taxonomy" id="294"/>
    <lineage>
        <taxon>Bacteria</taxon>
        <taxon>Pseudomonadati</taxon>
        <taxon>Pseudomonadota</taxon>
        <taxon>Gammaproteobacteria</taxon>
        <taxon>Pseudomonadales</taxon>
        <taxon>Pseudomonadaceae</taxon>
        <taxon>Pseudomonas</taxon>
    </lineage>
</organism>